<reference evidence="9 10" key="1">
    <citation type="journal article" date="2018" name="Syst. Appl. Microbiol.">
        <title>A new symbiotic nanoarchaeote (Candidatus Nanoclepta minutus) and its host (Zestosphaera tikiterensis gen. nov., sp. nov.) from a New Zealand hot spring.</title>
        <authorList>
            <person name="St John E."/>
            <person name="Liu Y."/>
            <person name="Podar M."/>
            <person name="Stott M.B."/>
            <person name="Meneghin J."/>
            <person name="Chen Z."/>
            <person name="Lagutin K."/>
            <person name="Mitchell K."/>
            <person name="Reysenbach A.L."/>
        </authorList>
    </citation>
    <scope>NUCLEOTIDE SEQUENCE [LARGE SCALE GENOMIC DNA]</scope>
    <source>
        <strain evidence="9">NZ3</strain>
    </source>
</reference>
<dbReference type="InterPro" id="IPR050366">
    <property type="entry name" value="BP-dependent_transpt_permease"/>
</dbReference>
<evidence type="ECO:0000256" key="4">
    <source>
        <dbReference type="ARBA" id="ARBA00022692"/>
    </source>
</evidence>
<evidence type="ECO:0000313" key="10">
    <source>
        <dbReference type="Proteomes" id="UP000244093"/>
    </source>
</evidence>
<evidence type="ECO:0000256" key="6">
    <source>
        <dbReference type="ARBA" id="ARBA00023136"/>
    </source>
</evidence>
<dbReference type="EMBL" id="NBVN01000004">
    <property type="protein sequence ID" value="PUA32267.1"/>
    <property type="molecule type" value="Genomic_DNA"/>
</dbReference>
<comment type="caution">
    <text evidence="9">The sequence shown here is derived from an EMBL/GenBank/DDBJ whole genome shotgun (WGS) entry which is preliminary data.</text>
</comment>
<keyword evidence="3" id="KW-1003">Cell membrane</keyword>
<feature type="transmembrane region" description="Helical" evidence="7">
    <location>
        <begin position="125"/>
        <end position="143"/>
    </location>
</feature>
<keyword evidence="2 7" id="KW-0813">Transport</keyword>
<sequence>MNVKPMLQSLSEFWRVYRENKLGMAGLIIIVVYVIIAILAPYITFHNPSETNPSKVFLPPNKDYWFGTNEVGQDLYALNIYGTRISLIVGFLAALVATFIGTTIGLVSGYYGGLLDEILMRTTDFFLVIPPLVLMIVVGAILGPSMTNAILIIGMLSWSPTARVVRSMTLSVKERPFIESAKAIGASDFTIIFKHILPNVMPAIWANMTLAVSTAIFSYAAMIFLGVGDVNDVSWGMILHYAFTSGALSAGMWWYFVPPGLFIVLLTFAFVLVGYSLEELFNPKLRRF</sequence>
<feature type="transmembrane region" description="Helical" evidence="7">
    <location>
        <begin position="21"/>
        <end position="43"/>
    </location>
</feature>
<evidence type="ECO:0000256" key="1">
    <source>
        <dbReference type="ARBA" id="ARBA00004651"/>
    </source>
</evidence>
<dbReference type="PANTHER" id="PTHR43386">
    <property type="entry name" value="OLIGOPEPTIDE TRANSPORT SYSTEM PERMEASE PROTEIN APPC"/>
    <property type="match status" value="1"/>
</dbReference>
<feature type="transmembrane region" description="Helical" evidence="7">
    <location>
        <begin position="262"/>
        <end position="281"/>
    </location>
</feature>
<comment type="similarity">
    <text evidence="7">Belongs to the binding-protein-dependent transport system permease family.</text>
</comment>
<evidence type="ECO:0000256" key="2">
    <source>
        <dbReference type="ARBA" id="ARBA00022448"/>
    </source>
</evidence>
<feature type="transmembrane region" description="Helical" evidence="7">
    <location>
        <begin position="203"/>
        <end position="226"/>
    </location>
</feature>
<comment type="subcellular location">
    <subcellularLocation>
        <location evidence="1 7">Cell membrane</location>
        <topology evidence="1 7">Multi-pass membrane protein</topology>
    </subcellularLocation>
</comment>
<dbReference type="Pfam" id="PF00528">
    <property type="entry name" value="BPD_transp_1"/>
    <property type="match status" value="1"/>
</dbReference>
<dbReference type="InterPro" id="IPR000515">
    <property type="entry name" value="MetI-like"/>
</dbReference>
<dbReference type="PROSITE" id="PS50928">
    <property type="entry name" value="ABC_TM1"/>
    <property type="match status" value="1"/>
</dbReference>
<name>A0A2R7Y4H7_9CREN</name>
<dbReference type="GO" id="GO:0055085">
    <property type="term" value="P:transmembrane transport"/>
    <property type="evidence" value="ECO:0007669"/>
    <property type="project" value="InterPro"/>
</dbReference>
<dbReference type="Pfam" id="PF12911">
    <property type="entry name" value="OppC_N"/>
    <property type="match status" value="1"/>
</dbReference>
<dbReference type="PANTHER" id="PTHR43386:SF1">
    <property type="entry name" value="D,D-DIPEPTIDE TRANSPORT SYSTEM PERMEASE PROTEIN DDPC-RELATED"/>
    <property type="match status" value="1"/>
</dbReference>
<feature type="domain" description="ABC transmembrane type-1" evidence="8">
    <location>
        <begin position="83"/>
        <end position="274"/>
    </location>
</feature>
<feature type="transmembrane region" description="Helical" evidence="7">
    <location>
        <begin position="85"/>
        <end position="113"/>
    </location>
</feature>
<organism evidence="9 10">
    <name type="scientific">Zestosphaera tikiterensis</name>
    <dbReference type="NCBI Taxonomy" id="1973259"/>
    <lineage>
        <taxon>Archaea</taxon>
        <taxon>Thermoproteota</taxon>
        <taxon>Thermoprotei</taxon>
        <taxon>Desulfurococcales</taxon>
        <taxon>Desulfurococcaceae</taxon>
        <taxon>Zestosphaera</taxon>
    </lineage>
</organism>
<accession>A0A2R7Y4H7</accession>
<keyword evidence="5 7" id="KW-1133">Transmembrane helix</keyword>
<evidence type="ECO:0000256" key="7">
    <source>
        <dbReference type="RuleBase" id="RU363032"/>
    </source>
</evidence>
<dbReference type="GO" id="GO:0005886">
    <property type="term" value="C:plasma membrane"/>
    <property type="evidence" value="ECO:0007669"/>
    <property type="project" value="UniProtKB-SubCell"/>
</dbReference>
<gene>
    <name evidence="9" type="ORF">B7O98_06260</name>
</gene>
<evidence type="ECO:0000256" key="3">
    <source>
        <dbReference type="ARBA" id="ARBA00022475"/>
    </source>
</evidence>
<dbReference type="InterPro" id="IPR035906">
    <property type="entry name" value="MetI-like_sf"/>
</dbReference>
<dbReference type="AlphaFoldDB" id="A0A2R7Y4H7"/>
<dbReference type="Gene3D" id="1.10.3720.10">
    <property type="entry name" value="MetI-like"/>
    <property type="match status" value="1"/>
</dbReference>
<dbReference type="SUPFAM" id="SSF161098">
    <property type="entry name" value="MetI-like"/>
    <property type="match status" value="1"/>
</dbReference>
<evidence type="ECO:0000259" key="8">
    <source>
        <dbReference type="PROSITE" id="PS50928"/>
    </source>
</evidence>
<protein>
    <submittedName>
        <fullName evidence="9">Peptide ABC transporter permease</fullName>
    </submittedName>
</protein>
<keyword evidence="4 7" id="KW-0812">Transmembrane</keyword>
<proteinExistence type="inferred from homology"/>
<dbReference type="Proteomes" id="UP000244093">
    <property type="component" value="Unassembled WGS sequence"/>
</dbReference>
<evidence type="ECO:0000313" key="9">
    <source>
        <dbReference type="EMBL" id="PUA32267.1"/>
    </source>
</evidence>
<keyword evidence="6 7" id="KW-0472">Membrane</keyword>
<evidence type="ECO:0000256" key="5">
    <source>
        <dbReference type="ARBA" id="ARBA00022989"/>
    </source>
</evidence>
<dbReference type="InterPro" id="IPR025966">
    <property type="entry name" value="OppC_N"/>
</dbReference>
<dbReference type="CDD" id="cd06261">
    <property type="entry name" value="TM_PBP2"/>
    <property type="match status" value="1"/>
</dbReference>